<sequence length="176" mass="19529">MTEAFVLIVCESGKEDSLISNLRHISSVSNAFGTFGVYDLIVKLDSADHHNIQNTISDEIRPIPFVRSTLTLLVEDKGGFVKVHESEQKILDEHLAQAYITIHCPKSQKEDIMDSLKSIATVTEAYAIIGNYEIICKIAAPTYNDISDIISNKIRKISGIQSTITSNIINNQGFEM</sequence>
<comment type="caution">
    <text evidence="2">The sequence shown here is derived from an EMBL/GenBank/DDBJ whole genome shotgun (WGS) entry which is preliminary data.</text>
</comment>
<dbReference type="PANTHER" id="PTHR43413">
    <property type="entry name" value="TRANSCRIPTIONAL REGULATOR, ASNC FAMILY"/>
    <property type="match status" value="1"/>
</dbReference>
<dbReference type="SUPFAM" id="SSF54909">
    <property type="entry name" value="Dimeric alpha+beta barrel"/>
    <property type="match status" value="2"/>
</dbReference>
<dbReference type="Pfam" id="PF01037">
    <property type="entry name" value="AsnC_trans_reg"/>
    <property type="match status" value="2"/>
</dbReference>
<dbReference type="Proteomes" id="UP000028059">
    <property type="component" value="Unassembled WGS sequence"/>
</dbReference>
<keyword evidence="2" id="KW-0328">Glycosyltransferase</keyword>
<dbReference type="Gene3D" id="3.30.70.920">
    <property type="match status" value="2"/>
</dbReference>
<dbReference type="AlphaFoldDB" id="A0A081RLQ9"/>
<keyword evidence="3" id="KW-1185">Reference proteome</keyword>
<keyword evidence="2" id="KW-0808">Transferase</keyword>
<feature type="domain" description="Transcription regulator AsnC/Lrp ligand binding" evidence="1">
    <location>
        <begin position="101"/>
        <end position="169"/>
    </location>
</feature>
<evidence type="ECO:0000259" key="1">
    <source>
        <dbReference type="Pfam" id="PF01037"/>
    </source>
</evidence>
<reference evidence="2 3" key="1">
    <citation type="submission" date="2014-06" db="EMBL/GenBank/DDBJ databases">
        <authorList>
            <person name="Ngugi D.K."/>
            <person name="Blom J."/>
            <person name="Alam I."/>
            <person name="Rashid M."/>
            <person name="Ba Alawi W."/>
            <person name="Zhang G."/>
            <person name="Hikmawan T."/>
            <person name="Guan Y."/>
            <person name="Antunes A."/>
            <person name="Siam R."/>
            <person name="ElDorry H."/>
            <person name="Bajic V."/>
            <person name="Stingl U."/>
        </authorList>
    </citation>
    <scope>NUCLEOTIDE SEQUENCE [LARGE SCALE GENOMIC DNA]</scope>
    <source>
        <strain evidence="2">SCGC AAA799-N04</strain>
    </source>
</reference>
<dbReference type="EMBL" id="JOKN01000031">
    <property type="protein sequence ID" value="KEQ56132.1"/>
    <property type="molecule type" value="Genomic_DNA"/>
</dbReference>
<feature type="domain" description="Transcription regulator AsnC/Lrp ligand binding" evidence="1">
    <location>
        <begin position="6"/>
        <end position="74"/>
    </location>
</feature>
<dbReference type="EC" id="2.4.2.18" evidence="2"/>
<accession>A0A081RLQ9</accession>
<dbReference type="InterPro" id="IPR019887">
    <property type="entry name" value="Tscrpt_reg_AsnC/Lrp_C"/>
</dbReference>
<dbReference type="InterPro" id="IPR011008">
    <property type="entry name" value="Dimeric_a/b-barrel"/>
</dbReference>
<organism evidence="2 3">
    <name type="scientific">Marine Group I thaumarchaeote SCGC AAA799-N04</name>
    <dbReference type="NCBI Taxonomy" id="1502293"/>
    <lineage>
        <taxon>Archaea</taxon>
        <taxon>Nitrososphaerota</taxon>
        <taxon>Marine Group I</taxon>
    </lineage>
</organism>
<evidence type="ECO:0000313" key="2">
    <source>
        <dbReference type="EMBL" id="KEQ56132.1"/>
    </source>
</evidence>
<dbReference type="GO" id="GO:0004048">
    <property type="term" value="F:anthranilate phosphoribosyltransferase activity"/>
    <property type="evidence" value="ECO:0007669"/>
    <property type="project" value="UniProtKB-EC"/>
</dbReference>
<evidence type="ECO:0000313" key="3">
    <source>
        <dbReference type="Proteomes" id="UP000028059"/>
    </source>
</evidence>
<dbReference type="PANTHER" id="PTHR43413:SF6">
    <property type="entry name" value="REGULATORY PROTEIN ASNC"/>
    <property type="match status" value="1"/>
</dbReference>
<name>A0A081RLQ9_9ARCH</name>
<protein>
    <submittedName>
        <fullName evidence="2">Anthranilate phosphoribosyltransferase protein</fullName>
        <ecNumber evidence="2">2.4.2.18</ecNumber>
    </submittedName>
</protein>
<dbReference type="InterPro" id="IPR050684">
    <property type="entry name" value="HTH-Siroheme_Decarb"/>
</dbReference>
<proteinExistence type="predicted"/>
<gene>
    <name evidence="2" type="ORF">AAA799N04_01429</name>
</gene>